<evidence type="ECO:0000313" key="4">
    <source>
        <dbReference type="Proteomes" id="UP000539350"/>
    </source>
</evidence>
<keyword evidence="4" id="KW-1185">Reference proteome</keyword>
<organism evidence="3 4">
    <name type="scientific">Sediminihaliea albiluteola</name>
    <dbReference type="NCBI Taxonomy" id="2758564"/>
    <lineage>
        <taxon>Bacteria</taxon>
        <taxon>Pseudomonadati</taxon>
        <taxon>Pseudomonadota</taxon>
        <taxon>Gammaproteobacteria</taxon>
        <taxon>Cellvibrionales</taxon>
        <taxon>Halieaceae</taxon>
        <taxon>Sediminihaliea</taxon>
    </lineage>
</organism>
<dbReference type="RefSeq" id="WP_182171552.1">
    <property type="nucleotide sequence ID" value="NZ_JACFXU010000014.1"/>
</dbReference>
<feature type="transmembrane region" description="Helical" evidence="2">
    <location>
        <begin position="238"/>
        <end position="260"/>
    </location>
</feature>
<evidence type="ECO:0000256" key="2">
    <source>
        <dbReference type="SAM" id="Phobius"/>
    </source>
</evidence>
<name>A0A7W2YJW2_9GAMM</name>
<feature type="transmembrane region" description="Helical" evidence="2">
    <location>
        <begin position="20"/>
        <end position="46"/>
    </location>
</feature>
<keyword evidence="2" id="KW-1133">Transmembrane helix</keyword>
<sequence>MKDFGVGTTIGLLRRTAPFLVFRFLIYFGITLGYVLVTGIGAGVGYGAGFVFGDAATGGAYGGLAGFGIAGAIMYFLREYLLYMVKAGHIAVLVEVMEGGEIPGGRGQIAHAQAVVKERFAESSVLFGIDQLIKGILKAFNRAFFTLATIIPIPGIEGLVKFLNTIIRLSLTYLDEVILAYNIRTRSDNPWASSRSALVLYAQNYKSFFKNALFLAFIIWGLTFAVFLLILAPVTALVALFPGTAGPVTFAIAVVFAWGVKQAVIEPFAMTALMQVFFKVTEGQQPDPEWEQKLDSVSSKFGELKTKANTWVSGKKQAEVTAPSTSQEAGL</sequence>
<comment type="caution">
    <text evidence="3">The sequence shown here is derived from an EMBL/GenBank/DDBJ whole genome shotgun (WGS) entry which is preliminary data.</text>
</comment>
<feature type="transmembrane region" description="Helical" evidence="2">
    <location>
        <begin position="212"/>
        <end position="232"/>
    </location>
</feature>
<gene>
    <name evidence="3" type="ORF">H2508_07885</name>
</gene>
<accession>A0A7W2YJW2</accession>
<evidence type="ECO:0000313" key="3">
    <source>
        <dbReference type="EMBL" id="MBA6413029.1"/>
    </source>
</evidence>
<reference evidence="3 4" key="1">
    <citation type="submission" date="2020-07" db="EMBL/GenBank/DDBJ databases">
        <title>Halieaceae bacterium, F7430, whole genome shotgun sequencing project.</title>
        <authorList>
            <person name="Jiang S."/>
            <person name="Liu Z.W."/>
            <person name="Du Z.J."/>
        </authorList>
    </citation>
    <scope>NUCLEOTIDE SEQUENCE [LARGE SCALE GENOMIC DNA]</scope>
    <source>
        <strain evidence="3 4">F7430</strain>
    </source>
</reference>
<dbReference type="EMBL" id="JACFXU010000014">
    <property type="protein sequence ID" value="MBA6413029.1"/>
    <property type="molecule type" value="Genomic_DNA"/>
</dbReference>
<protein>
    <submittedName>
        <fullName evidence="3">Uncharacterized protein</fullName>
    </submittedName>
</protein>
<feature type="region of interest" description="Disordered" evidence="1">
    <location>
        <begin position="312"/>
        <end position="331"/>
    </location>
</feature>
<proteinExistence type="predicted"/>
<keyword evidence="2" id="KW-0472">Membrane</keyword>
<feature type="compositionally biased region" description="Polar residues" evidence="1">
    <location>
        <begin position="322"/>
        <end position="331"/>
    </location>
</feature>
<dbReference type="AlphaFoldDB" id="A0A7W2YJW2"/>
<dbReference type="Proteomes" id="UP000539350">
    <property type="component" value="Unassembled WGS sequence"/>
</dbReference>
<keyword evidence="2" id="KW-0812">Transmembrane</keyword>
<feature type="transmembrane region" description="Helical" evidence="2">
    <location>
        <begin position="58"/>
        <end position="77"/>
    </location>
</feature>
<evidence type="ECO:0000256" key="1">
    <source>
        <dbReference type="SAM" id="MobiDB-lite"/>
    </source>
</evidence>